<dbReference type="RefSeq" id="WP_248008013.1">
    <property type="nucleotide sequence ID" value="NZ_JAJHVV010000003.1"/>
</dbReference>
<dbReference type="InterPro" id="IPR000515">
    <property type="entry name" value="MetI-like"/>
</dbReference>
<accession>A0A9X1XH68</accession>
<dbReference type="GO" id="GO:0055085">
    <property type="term" value="P:transmembrane transport"/>
    <property type="evidence" value="ECO:0007669"/>
    <property type="project" value="InterPro"/>
</dbReference>
<dbReference type="CDD" id="cd06261">
    <property type="entry name" value="TM_PBP2"/>
    <property type="match status" value="1"/>
</dbReference>
<feature type="transmembrane region" description="Helical" evidence="7">
    <location>
        <begin position="94"/>
        <end position="116"/>
    </location>
</feature>
<evidence type="ECO:0000256" key="5">
    <source>
        <dbReference type="ARBA" id="ARBA00022989"/>
    </source>
</evidence>
<dbReference type="Proteomes" id="UP001139559">
    <property type="component" value="Unassembled WGS sequence"/>
</dbReference>
<sequence length="571" mass="64167">MLRALYPFIILICFAPTIPGIVGLLSSSLGYLPAINMHTLSWDGFNLVFEWHGVWQSIGLSLFSSMFSSYVALLLTFGILLSCWGSRHWNKVELALSPLLALPHVAFAIGFAFLFAPTGLLSRTLFSAFGYNANHQSVNDLPILINDPYALGLVVMLVLKEIPFLLLMSMAILKQLNIQKIEKVASSLGYNRTQMWWKVVFPQWLNKMRFPILAVIAYSLSVVDIALIIGPTNPPTFAVLVWQWFSEPELTLLPRAAAGAMVLFLLASLLMVTARLIEWLLIQGMRSWQVSGRYGRAIAGRATLASVIFVSIIIFPLMMVWSFAQRWRFPDLIPSQFTIRYWQYEWSALFSNIQHSLSLAIASASIALILAIVAHEYRLKHRWALPDYLIALPMLLPQLSILFGIQVATLYINQSSYYLWTLWAHVFFAFPFVYLALDGPWRSYDMNLTKSALSLGKSPLLVWWKIKMPILSLSIAFAWAIGASVSLAQYLPTLMLGGGRISTITTEAVALSSGFDRRVTAIYALWQAILPLLIFSFAIAIGRLNLRSRQLSIKGLITNESLPQKPFHSQP</sequence>
<feature type="transmembrane region" description="Helical" evidence="7">
    <location>
        <begin position="54"/>
        <end position="82"/>
    </location>
</feature>
<keyword evidence="3" id="KW-1003">Cell membrane</keyword>
<evidence type="ECO:0000256" key="2">
    <source>
        <dbReference type="ARBA" id="ARBA00022448"/>
    </source>
</evidence>
<feature type="transmembrane region" description="Helical" evidence="7">
    <location>
        <begin position="252"/>
        <end position="277"/>
    </location>
</feature>
<keyword evidence="2" id="KW-0813">Transport</keyword>
<protein>
    <submittedName>
        <fullName evidence="9">Thiamine ABC transporter permease</fullName>
    </submittedName>
</protein>
<reference evidence="9" key="1">
    <citation type="submission" date="2021-11" db="EMBL/GenBank/DDBJ databases">
        <title>Vibrio ZSDE26 sp. nov. and Vibrio ZSDZ34 sp. nov., isolated from coastal seawater in Qingdao.</title>
        <authorList>
            <person name="Zhang P."/>
        </authorList>
    </citation>
    <scope>NUCLEOTIDE SEQUENCE</scope>
    <source>
        <strain evidence="9">ZSDE26</strain>
    </source>
</reference>
<evidence type="ECO:0000256" key="7">
    <source>
        <dbReference type="SAM" id="Phobius"/>
    </source>
</evidence>
<evidence type="ECO:0000313" key="9">
    <source>
        <dbReference type="EMBL" id="MCK6262904.1"/>
    </source>
</evidence>
<comment type="caution">
    <text evidence="9">The sequence shown here is derived from an EMBL/GenBank/DDBJ whole genome shotgun (WGS) entry which is preliminary data.</text>
</comment>
<feature type="transmembrane region" description="Helical" evidence="7">
    <location>
        <begin position="357"/>
        <end position="377"/>
    </location>
</feature>
<evidence type="ECO:0000256" key="6">
    <source>
        <dbReference type="ARBA" id="ARBA00023136"/>
    </source>
</evidence>
<keyword evidence="6 7" id="KW-0472">Membrane</keyword>
<dbReference type="Gene3D" id="1.10.3720.10">
    <property type="entry name" value="MetI-like"/>
    <property type="match status" value="2"/>
</dbReference>
<comment type="subcellular location">
    <subcellularLocation>
        <location evidence="1">Cell membrane</location>
        <topology evidence="1">Multi-pass membrane protein</topology>
    </subcellularLocation>
</comment>
<feature type="transmembrane region" description="Helical" evidence="7">
    <location>
        <begin position="470"/>
        <end position="491"/>
    </location>
</feature>
<dbReference type="AlphaFoldDB" id="A0A9X1XH68"/>
<keyword evidence="4 7" id="KW-0812">Transmembrane</keyword>
<evidence type="ECO:0000256" key="3">
    <source>
        <dbReference type="ARBA" id="ARBA00022475"/>
    </source>
</evidence>
<keyword evidence="5 7" id="KW-1133">Transmembrane helix</keyword>
<feature type="domain" description="ABC transmembrane type-1" evidence="8">
    <location>
        <begin position="353"/>
        <end position="538"/>
    </location>
</feature>
<dbReference type="PANTHER" id="PTHR30183">
    <property type="entry name" value="MOLYBDENUM TRANSPORT SYSTEM PERMEASE PROTEIN MODB"/>
    <property type="match status" value="1"/>
</dbReference>
<dbReference type="PROSITE" id="PS50928">
    <property type="entry name" value="ABC_TM1"/>
    <property type="match status" value="2"/>
</dbReference>
<feature type="transmembrane region" description="Helical" evidence="7">
    <location>
        <begin position="149"/>
        <end position="173"/>
    </location>
</feature>
<dbReference type="GO" id="GO:0005886">
    <property type="term" value="C:plasma membrane"/>
    <property type="evidence" value="ECO:0007669"/>
    <property type="project" value="UniProtKB-SubCell"/>
</dbReference>
<feature type="transmembrane region" description="Helical" evidence="7">
    <location>
        <begin position="210"/>
        <end position="232"/>
    </location>
</feature>
<evidence type="ECO:0000313" key="10">
    <source>
        <dbReference type="Proteomes" id="UP001139559"/>
    </source>
</evidence>
<feature type="transmembrane region" description="Helical" evidence="7">
    <location>
        <begin position="298"/>
        <end position="324"/>
    </location>
</feature>
<evidence type="ECO:0000256" key="4">
    <source>
        <dbReference type="ARBA" id="ARBA00022692"/>
    </source>
</evidence>
<name>A0A9X1XH68_9VIBR</name>
<dbReference type="SUPFAM" id="SSF161098">
    <property type="entry name" value="MetI-like"/>
    <property type="match status" value="2"/>
</dbReference>
<keyword evidence="10" id="KW-1185">Reference proteome</keyword>
<feature type="transmembrane region" description="Helical" evidence="7">
    <location>
        <begin position="7"/>
        <end position="34"/>
    </location>
</feature>
<dbReference type="EMBL" id="JAJHVV010000003">
    <property type="protein sequence ID" value="MCK6262904.1"/>
    <property type="molecule type" value="Genomic_DNA"/>
</dbReference>
<proteinExistence type="predicted"/>
<dbReference type="PANTHER" id="PTHR30183:SF6">
    <property type="entry name" value="INNER MEMBRANE ABC TRANSPORTER PERMEASE PROTEIN YNJC"/>
    <property type="match status" value="1"/>
</dbReference>
<feature type="transmembrane region" description="Helical" evidence="7">
    <location>
        <begin position="389"/>
        <end position="411"/>
    </location>
</feature>
<feature type="domain" description="ABC transmembrane type-1" evidence="8">
    <location>
        <begin position="54"/>
        <end position="274"/>
    </location>
</feature>
<evidence type="ECO:0000256" key="1">
    <source>
        <dbReference type="ARBA" id="ARBA00004651"/>
    </source>
</evidence>
<dbReference type="InterPro" id="IPR035906">
    <property type="entry name" value="MetI-like_sf"/>
</dbReference>
<feature type="transmembrane region" description="Helical" evidence="7">
    <location>
        <begin position="521"/>
        <end position="544"/>
    </location>
</feature>
<feature type="transmembrane region" description="Helical" evidence="7">
    <location>
        <begin position="417"/>
        <end position="437"/>
    </location>
</feature>
<evidence type="ECO:0000259" key="8">
    <source>
        <dbReference type="PROSITE" id="PS50928"/>
    </source>
</evidence>
<organism evidence="9 10">
    <name type="scientific">Vibrio amylolyticus</name>
    <dbReference type="NCBI Taxonomy" id="2847292"/>
    <lineage>
        <taxon>Bacteria</taxon>
        <taxon>Pseudomonadati</taxon>
        <taxon>Pseudomonadota</taxon>
        <taxon>Gammaproteobacteria</taxon>
        <taxon>Vibrionales</taxon>
        <taxon>Vibrionaceae</taxon>
        <taxon>Vibrio</taxon>
    </lineage>
</organism>
<gene>
    <name evidence="9" type="ORF">KP803_06385</name>
</gene>